<dbReference type="SUPFAM" id="SSF52540">
    <property type="entry name" value="P-loop containing nucleoside triphosphate hydrolases"/>
    <property type="match status" value="1"/>
</dbReference>
<keyword evidence="1" id="KW-0227">DNA damage</keyword>
<dbReference type="RefSeq" id="WP_208470756.1">
    <property type="nucleotide sequence ID" value="NZ_JAGFNS010000022.1"/>
</dbReference>
<organism evidence="4 5">
    <name type="scientific">Actinoplanes flavus</name>
    <dbReference type="NCBI Taxonomy" id="2820290"/>
    <lineage>
        <taxon>Bacteria</taxon>
        <taxon>Bacillati</taxon>
        <taxon>Actinomycetota</taxon>
        <taxon>Actinomycetes</taxon>
        <taxon>Micromonosporales</taxon>
        <taxon>Micromonosporaceae</taxon>
        <taxon>Actinoplanes</taxon>
    </lineage>
</organism>
<evidence type="ECO:0000256" key="3">
    <source>
        <dbReference type="ARBA" id="ARBA00023236"/>
    </source>
</evidence>
<dbReference type="PANTHER" id="PTHR32182">
    <property type="entry name" value="DNA REPLICATION AND REPAIR PROTEIN RECF"/>
    <property type="match status" value="1"/>
</dbReference>
<keyword evidence="2" id="KW-0234">DNA repair</keyword>
<dbReference type="Gene3D" id="3.40.50.300">
    <property type="entry name" value="P-loop containing nucleotide triphosphate hydrolases"/>
    <property type="match status" value="2"/>
</dbReference>
<keyword evidence="3" id="KW-0742">SOS response</keyword>
<reference evidence="4 5" key="1">
    <citation type="submission" date="2021-03" db="EMBL/GenBank/DDBJ databases">
        <title>Actinoplanes flavus sp. nov., a novel actinomycete isolated from Coconut Palm rhizosphere soil.</title>
        <authorList>
            <person name="Luo X."/>
        </authorList>
    </citation>
    <scope>NUCLEOTIDE SEQUENCE [LARGE SCALE GENOMIC DNA]</scope>
    <source>
        <strain evidence="4 5">NEAU-H7</strain>
    </source>
</reference>
<proteinExistence type="predicted"/>
<gene>
    <name evidence="4" type="ORF">J5X75_29310</name>
</gene>
<keyword evidence="5" id="KW-1185">Reference proteome</keyword>
<dbReference type="PANTHER" id="PTHR32182:SF0">
    <property type="entry name" value="DNA REPLICATION AND REPAIR PROTEIN RECF"/>
    <property type="match status" value="1"/>
</dbReference>
<dbReference type="Proteomes" id="UP000679690">
    <property type="component" value="Unassembled WGS sequence"/>
</dbReference>
<dbReference type="EMBL" id="JAGFNS010000022">
    <property type="protein sequence ID" value="MBO3741613.1"/>
    <property type="molecule type" value="Genomic_DNA"/>
</dbReference>
<name>A0ABS3USQ4_9ACTN</name>
<evidence type="ECO:0000256" key="1">
    <source>
        <dbReference type="ARBA" id="ARBA00022763"/>
    </source>
</evidence>
<comment type="caution">
    <text evidence="4">The sequence shown here is derived from an EMBL/GenBank/DDBJ whole genome shotgun (WGS) entry which is preliminary data.</text>
</comment>
<accession>A0ABS3USQ4</accession>
<evidence type="ECO:0000313" key="5">
    <source>
        <dbReference type="Proteomes" id="UP000679690"/>
    </source>
</evidence>
<evidence type="ECO:0000313" key="4">
    <source>
        <dbReference type="EMBL" id="MBO3741613.1"/>
    </source>
</evidence>
<evidence type="ECO:0008006" key="6">
    <source>
        <dbReference type="Google" id="ProtNLM"/>
    </source>
</evidence>
<protein>
    <recommendedName>
        <fullName evidence="6">AAA domain-containing protein</fullName>
    </recommendedName>
</protein>
<sequence>MVAEHVPQPLLLTWADIAAAAEDLEPDARSLLLELVRAKNPSSAASVATADGPWYVRNIHVRGHIGVGEQAVDLPLRHTKGLTIVTARNGTGKTSVADGARHVLSGGTKRSYQVLTENVHYPQREIVVTVSNGRQDVEIICGKDEVVKWRDGERALSSPPADWSEAFARYMPVLLYPEMSQVIQDPSNLHTFLKDALELTALEELQAILKTDREKGSAARRTVEAAHRAALDGILKDTDSELVTELLAYGAFPDEEQQARIWARAATLPATAPPPLGLPDNWAVDPQLRERAKDALAKLEAASSSDVTGTNALLNILQKVLAPGDGLLDALRTQDVCPVCREAGHDWVGRATDEANRLKTATTGLRAAILATKTAMKGLGVCFPAPLPASLRQRLADLTDPATDLRVKQWDRLVRIAADLANQTPSEVALNEALNESHDLALWYGAVRTELLDRRDDLIAAQATVRAHIGSWLDVLRREQPAVTRLAVANKLDGKVDQWIRTAREEIFAPIGKEVMTLWSILNPDADLKLTGIALAGGTKIRRTVALDLADGDVALPTGKNSSAVLSTGQRNALSLATYLPRATQPGSPFGFLILDDPIHAFDTWRVRYLARHLLTLAERFQIVVFTHDDRLWRELRGLGATPTHMRMDRRGDGQPQVRVRHVASPGIQRLDEIQRILGAEKASPIGTTPAVASMTLAMCRQAVDTEVVAQIEILARRVGSPEATVIAELKRARKTLDQLALLNDYARRASLRTINVNGFTPTVRALNGAAHGRAPEGDPHLWVRQTRKIIKAVQEIGD</sequence>
<evidence type="ECO:0000256" key="2">
    <source>
        <dbReference type="ARBA" id="ARBA00023204"/>
    </source>
</evidence>
<dbReference type="InterPro" id="IPR027417">
    <property type="entry name" value="P-loop_NTPase"/>
</dbReference>